<keyword evidence="17" id="KW-0119">Carbohydrate metabolism</keyword>
<evidence type="ECO:0000256" key="1">
    <source>
        <dbReference type="ARBA" id="ARBA00001782"/>
    </source>
</evidence>
<evidence type="ECO:0000256" key="12">
    <source>
        <dbReference type="ARBA" id="ARBA00022833"/>
    </source>
</evidence>
<dbReference type="InterPro" id="IPR040460">
    <property type="entry name" value="Gasdermin_pore"/>
</dbReference>
<dbReference type="GO" id="GO:0004750">
    <property type="term" value="F:D-ribulose-phosphate 3-epimerase activity"/>
    <property type="evidence" value="ECO:0007669"/>
    <property type="project" value="UniProtKB-EC"/>
</dbReference>
<dbReference type="InterPro" id="IPR029343">
    <property type="entry name" value="CCDC14"/>
</dbReference>
<dbReference type="InterPro" id="IPR011060">
    <property type="entry name" value="RibuloseP-bd_barrel"/>
</dbReference>
<evidence type="ECO:0000313" key="24">
    <source>
        <dbReference type="Proteomes" id="UP001221898"/>
    </source>
</evidence>
<evidence type="ECO:0000256" key="7">
    <source>
        <dbReference type="ARBA" id="ARBA00009279"/>
    </source>
</evidence>
<feature type="region of interest" description="Disordered" evidence="21">
    <location>
        <begin position="79"/>
        <end position="100"/>
    </location>
</feature>
<evidence type="ECO:0000256" key="4">
    <source>
        <dbReference type="ARBA" id="ARBA00001947"/>
    </source>
</evidence>
<keyword evidence="13" id="KW-0408">Iron</keyword>
<evidence type="ECO:0000256" key="20">
    <source>
        <dbReference type="SAM" id="Coils"/>
    </source>
</evidence>
<organism evidence="23 24">
    <name type="scientific">Aldrovandia affinis</name>
    <dbReference type="NCBI Taxonomy" id="143900"/>
    <lineage>
        <taxon>Eukaryota</taxon>
        <taxon>Metazoa</taxon>
        <taxon>Chordata</taxon>
        <taxon>Craniata</taxon>
        <taxon>Vertebrata</taxon>
        <taxon>Euteleostomi</taxon>
        <taxon>Actinopterygii</taxon>
        <taxon>Neopterygii</taxon>
        <taxon>Teleostei</taxon>
        <taxon>Notacanthiformes</taxon>
        <taxon>Halosauridae</taxon>
        <taxon>Aldrovandia</taxon>
    </lineage>
</organism>
<keyword evidence="24" id="KW-1185">Reference proteome</keyword>
<evidence type="ECO:0000256" key="2">
    <source>
        <dbReference type="ARBA" id="ARBA00001936"/>
    </source>
</evidence>
<dbReference type="EMBL" id="JAINUG010000005">
    <property type="protein sequence ID" value="KAJ8416959.1"/>
    <property type="molecule type" value="Genomic_DNA"/>
</dbReference>
<evidence type="ECO:0000256" key="8">
    <source>
        <dbReference type="ARBA" id="ARBA00009541"/>
    </source>
</evidence>
<evidence type="ECO:0000256" key="15">
    <source>
        <dbReference type="ARBA" id="ARBA00023211"/>
    </source>
</evidence>
<evidence type="ECO:0000256" key="21">
    <source>
        <dbReference type="SAM" id="MobiDB-lite"/>
    </source>
</evidence>
<evidence type="ECO:0000256" key="14">
    <source>
        <dbReference type="ARBA" id="ARBA00023136"/>
    </source>
</evidence>
<dbReference type="Pfam" id="PF15254">
    <property type="entry name" value="CCDC14"/>
    <property type="match status" value="2"/>
</dbReference>
<evidence type="ECO:0000313" key="23">
    <source>
        <dbReference type="EMBL" id="KAJ8416959.1"/>
    </source>
</evidence>
<accession>A0AAD7T9M6</accession>
<keyword evidence="11" id="KW-0479">Metal-binding</keyword>
<evidence type="ECO:0000256" key="3">
    <source>
        <dbReference type="ARBA" id="ARBA00001941"/>
    </source>
</evidence>
<evidence type="ECO:0000256" key="18">
    <source>
        <dbReference type="ARBA" id="ARBA00023285"/>
    </source>
</evidence>
<comment type="similarity">
    <text evidence="7">Belongs to the gasdermin family.</text>
</comment>
<comment type="similarity">
    <text evidence="8">Belongs to the ribulose-phosphate 3-epimerase family.</text>
</comment>
<dbReference type="EC" id="5.1.3.1" evidence="10"/>
<feature type="coiled-coil region" evidence="20">
    <location>
        <begin position="317"/>
        <end position="416"/>
    </location>
</feature>
<comment type="subcellular location">
    <subcellularLocation>
        <location evidence="6">Endomembrane system</location>
    </subcellularLocation>
</comment>
<comment type="subunit">
    <text evidence="9">Homodimer.</text>
</comment>
<comment type="caution">
    <text evidence="23">The sequence shown here is derived from an EMBL/GenBank/DDBJ whole genome shotgun (WGS) entry which is preliminary data.</text>
</comment>
<evidence type="ECO:0000256" key="6">
    <source>
        <dbReference type="ARBA" id="ARBA00004308"/>
    </source>
</evidence>
<evidence type="ECO:0000256" key="17">
    <source>
        <dbReference type="ARBA" id="ARBA00023277"/>
    </source>
</evidence>
<dbReference type="AlphaFoldDB" id="A0AAD7T9M6"/>
<dbReference type="PANTHER" id="PTHR22367:SF2">
    <property type="entry name" value="COILED-COIL DOMAIN-CONTAINING PROTEIN 14"/>
    <property type="match status" value="1"/>
</dbReference>
<evidence type="ECO:0000256" key="5">
    <source>
        <dbReference type="ARBA" id="ARBA00001954"/>
    </source>
</evidence>
<keyword evidence="12" id="KW-0862">Zinc</keyword>
<comment type="cofactor">
    <cofactor evidence="4">
        <name>Zn(2+)</name>
        <dbReference type="ChEBI" id="CHEBI:29105"/>
    </cofactor>
</comment>
<dbReference type="CDD" id="cd00429">
    <property type="entry name" value="RPE"/>
    <property type="match status" value="1"/>
</dbReference>
<gene>
    <name evidence="23" type="ORF">AAFF_G00328370</name>
</gene>
<evidence type="ECO:0000256" key="11">
    <source>
        <dbReference type="ARBA" id="ARBA00022723"/>
    </source>
</evidence>
<name>A0AAD7T9M6_9TELE</name>
<feature type="domain" description="Gasdermin pore forming" evidence="22">
    <location>
        <begin position="864"/>
        <end position="1001"/>
    </location>
</feature>
<keyword evidence="14" id="KW-0472">Membrane</keyword>
<dbReference type="PANTHER" id="PTHR22367">
    <property type="entry name" value="COILED-COIL DOMAIN-CONTAINING PROTEIN 14"/>
    <property type="match status" value="1"/>
</dbReference>
<comment type="catalytic activity">
    <reaction evidence="1">
        <text>D-ribulose 5-phosphate = D-xylulose 5-phosphate</text>
        <dbReference type="Rhea" id="RHEA:13677"/>
        <dbReference type="ChEBI" id="CHEBI:57737"/>
        <dbReference type="ChEBI" id="CHEBI:58121"/>
        <dbReference type="EC" id="5.1.3.1"/>
    </reaction>
</comment>
<comment type="cofactor">
    <cofactor evidence="3">
        <name>Co(2+)</name>
        <dbReference type="ChEBI" id="CHEBI:48828"/>
    </cofactor>
</comment>
<comment type="function">
    <text evidence="19">Catalyzes the reversible epimerization of D-ribulose 5-phosphate to D-xylulose 5-phosphate.</text>
</comment>
<evidence type="ECO:0000256" key="19">
    <source>
        <dbReference type="ARBA" id="ARBA00057323"/>
    </source>
</evidence>
<protein>
    <recommendedName>
        <fullName evidence="10">ribulose-phosphate 3-epimerase</fullName>
        <ecNumber evidence="10">5.1.3.1</ecNumber>
    </recommendedName>
</protein>
<sequence>MAKPGRSKQQKVISSGRLINPVRGPIQKKTVSGRQPSAVDPGYSLYSTDSEEQVTTIHKVLDRCAALLDGMLRSEKTEVRPSCSKLRKSVPSKPTPKFGKGEIKKKKYIKNTRSINQSSKRPELQNSTVFNSRLITSTPTMTPPKSNNAVHSELAHHSLGPGVPGPSDCDQLPGQAAPIPICMSCPHSSPRTNDQHVVEDPKSQNPMALPDEVSEYSRVSKSEEDKMDSVDFIPVIDTSCQTSFEKHVPFANVDHLSPGKTAKGQVMTVKNHLRELKARIADQVDCVTLISEVEEIFSVLPAMLVNTNIQAEIALELQPLRSENAQLRRRLRILNQQLMECERAEKEARSVDCDFEMISLQSVNLSLQSQLKETNRDVKALQRKNLELQQRNNQLLQVIEDRDKELQKIRQQIELENNCITLDVDDTLSEMKICRSKLDASEKGNTSLPLAPPQREAVVNRLQQVTRDMSRVTSELPSKSNGLKPSLNLATSFNLYEHQEKEACLLNPISDSINKYLNSLEGNGHNCSPGPIYCSSENASPSDWSRRDGSKLPEGYACLSKHAAIVSAPEKDFSLSSEQEKTVYVPLKETVEIQPSGDVRRPSLVGNMSQMMPLEGSNKMQDGNSEPKDVVQSFERMHISEGPLVHMSIFDGFIEDLPSKVLDMTHPSTPISKNVIPLGTTQLPLPCEDNKMHRGRLPMFDSTFSSCDIKSMASNWSTSSWSSFNTLDEQDFRNGLAALDANMHMMVAKPEQWVQPMAAAGASQYTFHLEATNNAGNLIKEIRQSGMKVGLAIKPNTTVEEMAPWVGQVDMALVMTVEPGFGGQKFMEGMMNKVSWLRSQFPSLDIEVDGGVGPDTIHKCAEAGANMIVSGSAIMKSEDPRSVIALLRNVCAEAIQKRSLDRKLDLDHCLIRQSKESGRAVLCVVMESIRTTRQCSLTVHAGMHGKTMRFQIDDGRNPKGRDKAIVIPAHTTIAFSIFELFIRLDGRLDICVTSESPGGFEKEQIREQLGGFIGRFSMGRLRRFLSGIVYGNPFRADDRTFEELTHSDAYMDDLVTDYYEKAASMTDISTSYLREGSHTRVNLLNHNIPKGPCALCGMGHQRRETVYGCLECSSNGQKYVRLHVVPCFDLWHKTMRFPTFSTDGRFILNNNNTIFFSESKIRRQTRLIT</sequence>
<dbReference type="GO" id="GO:0071539">
    <property type="term" value="P:protein localization to centrosome"/>
    <property type="evidence" value="ECO:0007669"/>
    <property type="project" value="TreeGrafter"/>
</dbReference>
<dbReference type="GO" id="GO:0046872">
    <property type="term" value="F:metal ion binding"/>
    <property type="evidence" value="ECO:0007669"/>
    <property type="project" value="UniProtKB-KW"/>
</dbReference>
<comment type="cofactor">
    <cofactor evidence="2">
        <name>Mn(2+)</name>
        <dbReference type="ChEBI" id="CHEBI:29035"/>
    </cofactor>
</comment>
<evidence type="ECO:0000256" key="10">
    <source>
        <dbReference type="ARBA" id="ARBA00013188"/>
    </source>
</evidence>
<dbReference type="InterPro" id="IPR000056">
    <property type="entry name" value="Ribul_P_3_epim-like"/>
</dbReference>
<dbReference type="GO" id="GO:0012505">
    <property type="term" value="C:endomembrane system"/>
    <property type="evidence" value="ECO:0007669"/>
    <property type="project" value="UniProtKB-SubCell"/>
</dbReference>
<keyword evidence="16" id="KW-0413">Isomerase</keyword>
<keyword evidence="15" id="KW-0464">Manganese</keyword>
<proteinExistence type="inferred from homology"/>
<feature type="region of interest" description="Disordered" evidence="21">
    <location>
        <begin position="1"/>
        <end position="45"/>
    </location>
</feature>
<dbReference type="FunFam" id="3.20.20.70:FF:000191">
    <property type="entry name" value="ribulose-phosphate 3-epimerase isoform X2"/>
    <property type="match status" value="1"/>
</dbReference>
<feature type="compositionally biased region" description="Basic and acidic residues" evidence="21">
    <location>
        <begin position="193"/>
        <end position="202"/>
    </location>
</feature>
<evidence type="ECO:0000259" key="22">
    <source>
        <dbReference type="Pfam" id="PF04598"/>
    </source>
</evidence>
<keyword evidence="18" id="KW-0170">Cobalt</keyword>
<dbReference type="GO" id="GO:0006098">
    <property type="term" value="P:pentose-phosphate shunt"/>
    <property type="evidence" value="ECO:0007669"/>
    <property type="project" value="UniProtKB-ARBA"/>
</dbReference>
<dbReference type="GO" id="GO:0034451">
    <property type="term" value="C:centriolar satellite"/>
    <property type="evidence" value="ECO:0007669"/>
    <property type="project" value="TreeGrafter"/>
</dbReference>
<keyword evidence="20" id="KW-0175">Coiled coil</keyword>
<evidence type="ECO:0000256" key="13">
    <source>
        <dbReference type="ARBA" id="ARBA00023004"/>
    </source>
</evidence>
<feature type="non-terminal residue" evidence="23">
    <location>
        <position position="1"/>
    </location>
</feature>
<comment type="cofactor">
    <cofactor evidence="5">
        <name>Fe(2+)</name>
        <dbReference type="ChEBI" id="CHEBI:29033"/>
    </cofactor>
</comment>
<dbReference type="InterPro" id="IPR013785">
    <property type="entry name" value="Aldolase_TIM"/>
</dbReference>
<dbReference type="Proteomes" id="UP001221898">
    <property type="component" value="Unassembled WGS sequence"/>
</dbReference>
<dbReference type="Pfam" id="PF04598">
    <property type="entry name" value="Gasdermin"/>
    <property type="match status" value="1"/>
</dbReference>
<reference evidence="23" key="1">
    <citation type="journal article" date="2023" name="Science">
        <title>Genome structures resolve the early diversification of teleost fishes.</title>
        <authorList>
            <person name="Parey E."/>
            <person name="Louis A."/>
            <person name="Montfort J."/>
            <person name="Bouchez O."/>
            <person name="Roques C."/>
            <person name="Iampietro C."/>
            <person name="Lluch J."/>
            <person name="Castinel A."/>
            <person name="Donnadieu C."/>
            <person name="Desvignes T."/>
            <person name="Floi Bucao C."/>
            <person name="Jouanno E."/>
            <person name="Wen M."/>
            <person name="Mejri S."/>
            <person name="Dirks R."/>
            <person name="Jansen H."/>
            <person name="Henkel C."/>
            <person name="Chen W.J."/>
            <person name="Zahm M."/>
            <person name="Cabau C."/>
            <person name="Klopp C."/>
            <person name="Thompson A.W."/>
            <person name="Robinson-Rechavi M."/>
            <person name="Braasch I."/>
            <person name="Lecointre G."/>
            <person name="Bobe J."/>
            <person name="Postlethwait J.H."/>
            <person name="Berthelot C."/>
            <person name="Roest Crollius H."/>
            <person name="Guiguen Y."/>
        </authorList>
    </citation>
    <scope>NUCLEOTIDE SEQUENCE</scope>
    <source>
        <strain evidence="23">NC1722</strain>
    </source>
</reference>
<evidence type="ECO:0000256" key="9">
    <source>
        <dbReference type="ARBA" id="ARBA00011738"/>
    </source>
</evidence>
<dbReference type="SUPFAM" id="SSF51366">
    <property type="entry name" value="Ribulose-phoshate binding barrel"/>
    <property type="match status" value="1"/>
</dbReference>
<feature type="region of interest" description="Disordered" evidence="21">
    <location>
        <begin position="192"/>
        <end position="213"/>
    </location>
</feature>
<dbReference type="PROSITE" id="PS01086">
    <property type="entry name" value="RIBUL_P_3_EPIMER_2"/>
    <property type="match status" value="1"/>
</dbReference>
<dbReference type="GO" id="GO:0005975">
    <property type="term" value="P:carbohydrate metabolic process"/>
    <property type="evidence" value="ECO:0007669"/>
    <property type="project" value="InterPro"/>
</dbReference>
<evidence type="ECO:0000256" key="16">
    <source>
        <dbReference type="ARBA" id="ARBA00023235"/>
    </source>
</evidence>
<dbReference type="Gene3D" id="3.20.20.70">
    <property type="entry name" value="Aldolase class I"/>
    <property type="match status" value="1"/>
</dbReference>